<evidence type="ECO:0000313" key="8">
    <source>
        <dbReference type="EMBL" id="THW33688.1"/>
    </source>
</evidence>
<feature type="compositionally biased region" description="Acidic residues" evidence="5">
    <location>
        <begin position="557"/>
        <end position="595"/>
    </location>
</feature>
<evidence type="ECO:0000256" key="3">
    <source>
        <dbReference type="ARBA" id="ARBA00023163"/>
    </source>
</evidence>
<sequence length="595" mass="67204">MKPLPVASLIKFNSRHRDPRQISFYDNSTMTDQRPDLASNRHQLADWLAVSSDRVVSVEHPSIIRDIDKGLHSLGGEHHIKHLLAPAGQTLSVGLSLRPHDPLAKKLVSKEMAVQNVLLRVTVPKRTGRKRKRGSNDPFEYHAEGRDVLDEDAEDAPIAPPLTAEQLRRRLIDNTDAYAVQPVATIKQTHRFRALPDFQLQAGSQPVMDQIGKSLVNPTLSSIKNFHLDMTPGRPANEELIAPPNFTSFEQSLNYLYKQNPGVTHLTDEQGRVKTVNTQAPKKRQVVSVPHDIDEVPTEPPKGLPAIEKQSEALQQCVKNLLELLENRPAVTRRVACNLIDWGNEALFKEATQYVGYSFKSGPFRDTLVKYGLDPRTDPKYRCYQTFSFQLIAKDKVIAAAKKMRDGKNQWIRSDRYRKDEEPSHVFDGKSMTTNGKTWQVCDIKEPVLADLLATEDLRSEFDFETYGWYRNGTVAKARIIMRDMIGMMLSGQAPDTAAYQTVSVIPNQVDKLSYAECYFDRNAHGEKVMQLSMEIRNLVKTDIASRVRDRFRGDEEVLEDNAQDGADEDDAGYGMEDDRDMEGDLDDFGGETEA</sequence>
<evidence type="ECO:0000256" key="2">
    <source>
        <dbReference type="ARBA" id="ARBA00023125"/>
    </source>
</evidence>
<dbReference type="Gene3D" id="3.30.200.160">
    <property type="entry name" value="TFIIIC, subcomplex tauA, subunit Sfc1, barrel domain"/>
    <property type="match status" value="1"/>
</dbReference>
<dbReference type="InterPro" id="IPR042536">
    <property type="entry name" value="TFIIIC_tauA_Sfc1"/>
</dbReference>
<dbReference type="PANTHER" id="PTHR13230">
    <property type="entry name" value="GENERAL TRANSCRIPTION FACTOR IIIC, POLYPEPTIDE 5"/>
    <property type="match status" value="1"/>
</dbReference>
<evidence type="ECO:0000259" key="6">
    <source>
        <dbReference type="Pfam" id="PF09734"/>
    </source>
</evidence>
<dbReference type="InterPro" id="IPR040454">
    <property type="entry name" value="TF_IIIC_Tfc1/Sfc1"/>
</dbReference>
<reference evidence="8 9" key="1">
    <citation type="submission" date="2018-10" db="EMBL/GenBank/DDBJ databases">
        <title>Fifty Aureobasidium pullulans genomes reveal a recombining polyextremotolerant generalist.</title>
        <authorList>
            <person name="Gostincar C."/>
            <person name="Turk M."/>
            <person name="Zajc J."/>
            <person name="Gunde-Cimerman N."/>
        </authorList>
    </citation>
    <scope>NUCLEOTIDE SEQUENCE [LARGE SCALE GENOMIC DNA]</scope>
    <source>
        <strain evidence="8 9">EXF-10796</strain>
    </source>
</reference>
<feature type="region of interest" description="Disordered" evidence="5">
    <location>
        <begin position="555"/>
        <end position="595"/>
    </location>
</feature>
<comment type="caution">
    <text evidence="8">The sequence shown here is derived from an EMBL/GenBank/DDBJ whole genome shotgun (WGS) entry which is preliminary data.</text>
</comment>
<keyword evidence="3" id="KW-0804">Transcription</keyword>
<dbReference type="AlphaFoldDB" id="A0AB74IJI7"/>
<protein>
    <recommendedName>
        <fullName evidence="10">Transcription factor IIIC subunit 5 HTH domain-containing protein</fullName>
    </recommendedName>
</protein>
<feature type="domain" description="Transcription factor IIIC subunit Tfc1/Sfc1 triple barrel" evidence="7">
    <location>
        <begin position="56"/>
        <end position="200"/>
    </location>
</feature>
<dbReference type="EMBL" id="QZAM01000353">
    <property type="protein sequence ID" value="THW33688.1"/>
    <property type="molecule type" value="Genomic_DNA"/>
</dbReference>
<dbReference type="GO" id="GO:0001003">
    <property type="term" value="F:RNA polymerase III type 2 promoter sequence-specific DNA binding"/>
    <property type="evidence" value="ECO:0007669"/>
    <property type="project" value="TreeGrafter"/>
</dbReference>
<dbReference type="PANTHER" id="PTHR13230:SF5">
    <property type="entry name" value="GENERAL TRANSCRIPTION FACTOR 3C POLYPEPTIDE 5"/>
    <property type="match status" value="1"/>
</dbReference>
<keyword evidence="4" id="KW-0539">Nucleus</keyword>
<organism evidence="8 9">
    <name type="scientific">Aureobasidium pullulans</name>
    <name type="common">Black yeast</name>
    <name type="synonym">Pullularia pullulans</name>
    <dbReference type="NCBI Taxonomy" id="5580"/>
    <lineage>
        <taxon>Eukaryota</taxon>
        <taxon>Fungi</taxon>
        <taxon>Dikarya</taxon>
        <taxon>Ascomycota</taxon>
        <taxon>Pezizomycotina</taxon>
        <taxon>Dothideomycetes</taxon>
        <taxon>Dothideomycetidae</taxon>
        <taxon>Dothideales</taxon>
        <taxon>Saccotheciaceae</taxon>
        <taxon>Aureobasidium</taxon>
    </lineage>
</organism>
<dbReference type="InterPro" id="IPR019136">
    <property type="entry name" value="TF_IIIC_su-5_HTH"/>
</dbReference>
<name>A0AB74IJI7_AURPU</name>
<feature type="domain" description="Transcription factor IIIC subunit 5 HTH" evidence="6">
    <location>
        <begin position="241"/>
        <end position="390"/>
    </location>
</feature>
<evidence type="ECO:0000313" key="9">
    <source>
        <dbReference type="Proteomes" id="UP000309076"/>
    </source>
</evidence>
<dbReference type="Pfam" id="PF09734">
    <property type="entry name" value="Tau95"/>
    <property type="match status" value="1"/>
</dbReference>
<dbReference type="GO" id="GO:0000127">
    <property type="term" value="C:transcription factor TFIIIC complex"/>
    <property type="evidence" value="ECO:0007669"/>
    <property type="project" value="InterPro"/>
</dbReference>
<dbReference type="GO" id="GO:0005634">
    <property type="term" value="C:nucleus"/>
    <property type="evidence" value="ECO:0007669"/>
    <property type="project" value="UniProtKB-SubCell"/>
</dbReference>
<evidence type="ECO:0000256" key="4">
    <source>
        <dbReference type="ARBA" id="ARBA00023242"/>
    </source>
</evidence>
<dbReference type="InterPro" id="IPR041499">
    <property type="entry name" value="Tfc1/Sfc1_N"/>
</dbReference>
<evidence type="ECO:0000259" key="7">
    <source>
        <dbReference type="Pfam" id="PF17682"/>
    </source>
</evidence>
<dbReference type="GO" id="GO:0001002">
    <property type="term" value="F:RNA polymerase III type 1 promoter sequence-specific DNA binding"/>
    <property type="evidence" value="ECO:0007669"/>
    <property type="project" value="TreeGrafter"/>
</dbReference>
<evidence type="ECO:0008006" key="10">
    <source>
        <dbReference type="Google" id="ProtNLM"/>
    </source>
</evidence>
<evidence type="ECO:0000256" key="1">
    <source>
        <dbReference type="ARBA" id="ARBA00004123"/>
    </source>
</evidence>
<keyword evidence="2" id="KW-0238">DNA-binding</keyword>
<evidence type="ECO:0000256" key="5">
    <source>
        <dbReference type="SAM" id="MobiDB-lite"/>
    </source>
</evidence>
<dbReference type="GO" id="GO:0006384">
    <property type="term" value="P:transcription initiation at RNA polymerase III promoter"/>
    <property type="evidence" value="ECO:0007669"/>
    <property type="project" value="InterPro"/>
</dbReference>
<dbReference type="Pfam" id="PF17682">
    <property type="entry name" value="Tau95_N"/>
    <property type="match status" value="1"/>
</dbReference>
<comment type="subcellular location">
    <subcellularLocation>
        <location evidence="1">Nucleus</location>
    </subcellularLocation>
</comment>
<accession>A0AB74IJI7</accession>
<dbReference type="Proteomes" id="UP000309076">
    <property type="component" value="Unassembled WGS sequence"/>
</dbReference>
<gene>
    <name evidence="8" type="ORF">D6D21_09888</name>
</gene>
<proteinExistence type="predicted"/>